<evidence type="ECO:0000256" key="1">
    <source>
        <dbReference type="SAM" id="MobiDB-lite"/>
    </source>
</evidence>
<evidence type="ECO:0000313" key="3">
    <source>
        <dbReference type="EMBL" id="KCZ64912.1"/>
    </source>
</evidence>
<protein>
    <submittedName>
        <fullName evidence="3">Uncharacterized protein</fullName>
    </submittedName>
</protein>
<keyword evidence="4" id="KW-1185">Reference proteome</keyword>
<dbReference type="Proteomes" id="UP000024547">
    <property type="component" value="Unassembled WGS sequence"/>
</dbReference>
<evidence type="ECO:0000256" key="2">
    <source>
        <dbReference type="SAM" id="SignalP"/>
    </source>
</evidence>
<feature type="chain" id="PRO_5001571821" evidence="2">
    <location>
        <begin position="22"/>
        <end position="445"/>
    </location>
</feature>
<dbReference type="AlphaFoldDB" id="A0A059EBN1"/>
<comment type="caution">
    <text evidence="3">The sequence shown here is derived from an EMBL/GenBank/DDBJ whole genome shotgun (WGS) entry which is preliminary data.</text>
</comment>
<name>A0A059EBN1_9PROT</name>
<gene>
    <name evidence="3" type="ORF">HY36_00650</name>
</gene>
<proteinExistence type="predicted"/>
<feature type="signal peptide" evidence="2">
    <location>
        <begin position="1"/>
        <end position="21"/>
    </location>
</feature>
<sequence>MKQTSAAVLAASLIVAGCASSPTSGSSSPPSTSPTSPSGPVRGIPNPNDNDFLGDPTPTVNRHTGRASSGAVPAKDYLPYIDVAIDEAAVYSEFGDMLQDRYTRIQIVTLKPDAYDMDGVTSGVRSQETESRNYDKESRNWISRMMSSRSITRTLIAEFDVAKPDITATNALFSSTFSSNNREGESWTTNESLSVYATPYFKVGPNTTIEARFRLQLSDEKESSASANVMGALTTAANLIAPTSTLVTYFNAPLMQEASTFLNTSTSTLFGQSITEQSVSAFSVKSWTDKPILVVSAQMPDANDIKDTRKKGAIGQWAVYLDQPIPSIFTAGVSDAGYPDYTGVTSGDILAFDVGEDLTVYDYIFSRLDLADRISYLNDTADPDVAGLICNRIERGLSEIGFTSYDAAAAVWAASVSDQFNGSAKAAFQGENTCEAMIRWHALGG</sequence>
<dbReference type="OrthoDB" id="7615846at2"/>
<dbReference type="EMBL" id="AWFH01000001">
    <property type="protein sequence ID" value="KCZ64912.1"/>
    <property type="molecule type" value="Genomic_DNA"/>
</dbReference>
<dbReference type="PROSITE" id="PS51257">
    <property type="entry name" value="PROKAR_LIPOPROTEIN"/>
    <property type="match status" value="1"/>
</dbReference>
<dbReference type="PATRIC" id="fig|1280948.3.peg.127"/>
<accession>A0A059EBN1</accession>
<evidence type="ECO:0000313" key="4">
    <source>
        <dbReference type="Proteomes" id="UP000024547"/>
    </source>
</evidence>
<dbReference type="STRING" id="1280948.HY36_00650"/>
<dbReference type="eggNOG" id="ENOG5033PVR">
    <property type="taxonomic scope" value="Bacteria"/>
</dbReference>
<dbReference type="GeneID" id="92499952"/>
<reference evidence="3 4" key="1">
    <citation type="journal article" date="2014" name="Antonie Van Leeuwenhoek">
        <title>Hyphomonas beringensis sp. nov. and Hyphomonas chukchiensis sp. nov., isolated from surface seawater of the Bering Sea and Chukchi Sea.</title>
        <authorList>
            <person name="Li C."/>
            <person name="Lai Q."/>
            <person name="Li G."/>
            <person name="Dong C."/>
            <person name="Wang J."/>
            <person name="Liao Y."/>
            <person name="Shao Z."/>
        </authorList>
    </citation>
    <scope>NUCLEOTIDE SEQUENCE [LARGE SCALE GENOMIC DNA]</scope>
    <source>
        <strain evidence="3 4">22II1-22F38</strain>
    </source>
</reference>
<feature type="region of interest" description="Disordered" evidence="1">
    <location>
        <begin position="19"/>
        <end position="71"/>
    </location>
</feature>
<organism evidence="3 4">
    <name type="scientific">Hyphomonas atlantica</name>
    <dbReference type="NCBI Taxonomy" id="1280948"/>
    <lineage>
        <taxon>Bacteria</taxon>
        <taxon>Pseudomonadati</taxon>
        <taxon>Pseudomonadota</taxon>
        <taxon>Alphaproteobacteria</taxon>
        <taxon>Hyphomonadales</taxon>
        <taxon>Hyphomonadaceae</taxon>
        <taxon>Hyphomonas</taxon>
    </lineage>
</organism>
<feature type="compositionally biased region" description="Low complexity" evidence="1">
    <location>
        <begin position="19"/>
        <end position="40"/>
    </location>
</feature>
<dbReference type="RefSeq" id="WP_035546884.1">
    <property type="nucleotide sequence ID" value="NZ_AWFH01000001.1"/>
</dbReference>
<keyword evidence="2" id="KW-0732">Signal</keyword>